<dbReference type="InterPro" id="IPR007428">
    <property type="entry name" value="MlaA"/>
</dbReference>
<name>A0A380N2P6_9GAMM</name>
<dbReference type="PROSITE" id="PS51257">
    <property type="entry name" value="PROKAR_LIPOPROTEIN"/>
    <property type="match status" value="1"/>
</dbReference>
<feature type="signal peptide" evidence="3">
    <location>
        <begin position="1"/>
        <end position="36"/>
    </location>
</feature>
<protein>
    <submittedName>
        <fullName evidence="4">Probable phospholipid-binding lipoprotein mlaA</fullName>
    </submittedName>
</protein>
<evidence type="ECO:0000256" key="2">
    <source>
        <dbReference type="ARBA" id="ARBA00022729"/>
    </source>
</evidence>
<evidence type="ECO:0000313" key="4">
    <source>
        <dbReference type="EMBL" id="SUO98393.1"/>
    </source>
</evidence>
<accession>A0A380N2P6</accession>
<dbReference type="EMBL" id="UHIA01000004">
    <property type="protein sequence ID" value="SUO98393.1"/>
    <property type="molecule type" value="Genomic_DNA"/>
</dbReference>
<evidence type="ECO:0000256" key="1">
    <source>
        <dbReference type="ARBA" id="ARBA00010634"/>
    </source>
</evidence>
<dbReference type="Proteomes" id="UP000254575">
    <property type="component" value="Unassembled WGS sequence"/>
</dbReference>
<keyword evidence="5" id="KW-1185">Reference proteome</keyword>
<evidence type="ECO:0000256" key="3">
    <source>
        <dbReference type="SAM" id="SignalP"/>
    </source>
</evidence>
<dbReference type="AlphaFoldDB" id="A0A380N2P6"/>
<keyword evidence="4" id="KW-0449">Lipoprotein</keyword>
<keyword evidence="2 3" id="KW-0732">Signal</keyword>
<evidence type="ECO:0000313" key="5">
    <source>
        <dbReference type="Proteomes" id="UP000254575"/>
    </source>
</evidence>
<proteinExistence type="inferred from homology"/>
<sequence>MFCRKNNISIMKKLHKTMRNTLFLLFLSFLTACSSAIDSQGYTQDPWEGMNRGIFAFNEAVDTAVLKPVATGYETIVPSPVRISIGNFFGNLNDVGSLANAILQLDGQATAGIGARLINNTIFGLGGILDVATPMGNPKISKDFGSTLSRYGVESGPYLVLPLLGPSTLRDGLGKIPDAFLNPLSYVKDDKVYWSLVALNAVDTRAAFFPLEQRLEGGATDKYAAMRDYWLQYRWQQLGKSVSDAQQEDIDALFAPAE</sequence>
<dbReference type="PANTHER" id="PTHR30035:SF3">
    <property type="entry name" value="INTERMEMBRANE PHOSPHOLIPID TRANSPORT SYSTEM LIPOPROTEIN MLAA"/>
    <property type="match status" value="1"/>
</dbReference>
<reference evidence="4 5" key="1">
    <citation type="submission" date="2018-06" db="EMBL/GenBank/DDBJ databases">
        <authorList>
            <consortium name="Pathogen Informatics"/>
            <person name="Doyle S."/>
        </authorList>
    </citation>
    <scope>NUCLEOTIDE SEQUENCE [LARGE SCALE GENOMIC DNA]</scope>
    <source>
        <strain evidence="4 5">NCTC10717</strain>
    </source>
</reference>
<organism evidence="4 5">
    <name type="scientific">Suttonella indologenes</name>
    <dbReference type="NCBI Taxonomy" id="13276"/>
    <lineage>
        <taxon>Bacteria</taxon>
        <taxon>Pseudomonadati</taxon>
        <taxon>Pseudomonadota</taxon>
        <taxon>Gammaproteobacteria</taxon>
        <taxon>Cardiobacteriales</taxon>
        <taxon>Cardiobacteriaceae</taxon>
        <taxon>Suttonella</taxon>
    </lineage>
</organism>
<dbReference type="GO" id="GO:0120010">
    <property type="term" value="P:intermembrane phospholipid transfer"/>
    <property type="evidence" value="ECO:0007669"/>
    <property type="project" value="TreeGrafter"/>
</dbReference>
<dbReference type="PRINTS" id="PR01805">
    <property type="entry name" value="VACJLIPOPROT"/>
</dbReference>
<feature type="chain" id="PRO_5016962328" evidence="3">
    <location>
        <begin position="37"/>
        <end position="258"/>
    </location>
</feature>
<gene>
    <name evidence="4" type="primary">mlaA</name>
    <name evidence="4" type="ORF">NCTC10717_02138</name>
</gene>
<dbReference type="GO" id="GO:0016020">
    <property type="term" value="C:membrane"/>
    <property type="evidence" value="ECO:0007669"/>
    <property type="project" value="InterPro"/>
</dbReference>
<dbReference type="Pfam" id="PF04333">
    <property type="entry name" value="MlaA"/>
    <property type="match status" value="1"/>
</dbReference>
<comment type="similarity">
    <text evidence="1">Belongs to the MlaA family.</text>
</comment>
<dbReference type="PANTHER" id="PTHR30035">
    <property type="entry name" value="LIPOPROTEIN VACJ-RELATED"/>
    <property type="match status" value="1"/>
</dbReference>